<dbReference type="InterPro" id="IPR027417">
    <property type="entry name" value="P-loop_NTPase"/>
</dbReference>
<reference evidence="2 3" key="1">
    <citation type="journal article" date="2002" name="Genome Res.">
        <title>The genome of Methanosarcina acetivorans reveals extensive metabolic and physiological diversity.</title>
        <authorList>
            <person name="Galagan J.E."/>
            <person name="Nusbaum C."/>
            <person name="Roy A."/>
            <person name="Endrizzi M.G."/>
            <person name="Macdonald P."/>
            <person name="FitzHugh W."/>
            <person name="Calvo S."/>
            <person name="Engels R."/>
            <person name="Smirnov S."/>
            <person name="Atnoor D."/>
            <person name="Brown A."/>
            <person name="Allen N."/>
            <person name="Naylor J."/>
            <person name="Stange-Thomann N."/>
            <person name="DeArellano K."/>
            <person name="Johnson R."/>
            <person name="Linton L."/>
            <person name="McEwan P."/>
            <person name="McKernan K."/>
            <person name="Talamas J."/>
            <person name="Tirrell A."/>
            <person name="Ye W."/>
            <person name="Zimmer A."/>
            <person name="Barber R.D."/>
            <person name="Cann I."/>
            <person name="Graham D.E."/>
            <person name="Grahame D.A."/>
            <person name="Guss A."/>
            <person name="Hedderich R."/>
            <person name="Ingram-Smith C."/>
            <person name="Kuettner C.H."/>
            <person name="Krzycki J.A."/>
            <person name="Leigh J.A."/>
            <person name="Li W."/>
            <person name="Liu J."/>
            <person name="Mukhopadhyay B."/>
            <person name="Reeve J.N."/>
            <person name="Smith K."/>
            <person name="Springer T.A."/>
            <person name="Umayam L.A."/>
            <person name="White O."/>
            <person name="White R.H."/>
            <person name="de Macario E.C."/>
            <person name="Ferry J.G."/>
            <person name="Jarrell K.F."/>
            <person name="Jing H."/>
            <person name="Macario A.J.L."/>
            <person name="Paulsen I."/>
            <person name="Pritchett M."/>
            <person name="Sowers K.R."/>
            <person name="Swanson R.V."/>
            <person name="Zinder S.H."/>
            <person name="Lander E."/>
            <person name="Metcalf W.W."/>
            <person name="Birren B."/>
        </authorList>
    </citation>
    <scope>NUCLEOTIDE SEQUENCE [LARGE SCALE GENOMIC DNA]</scope>
    <source>
        <strain evidence="3">ATCC 35395 / DSM 2834 / JCM 12185 / C2A</strain>
    </source>
</reference>
<dbReference type="KEGG" id="mac:MA_2176"/>
<feature type="transmembrane region" description="Helical" evidence="1">
    <location>
        <begin position="85"/>
        <end position="105"/>
    </location>
</feature>
<dbReference type="OrthoDB" id="43083at2157"/>
<evidence type="ECO:0000313" key="3">
    <source>
        <dbReference type="Proteomes" id="UP000002487"/>
    </source>
</evidence>
<name>Q8TNV2_METAC</name>
<gene>
    <name evidence="2" type="ordered locus">MA_2176</name>
</gene>
<evidence type="ECO:0008006" key="4">
    <source>
        <dbReference type="Google" id="ProtNLM"/>
    </source>
</evidence>
<keyword evidence="1" id="KW-1133">Transmembrane helix</keyword>
<accession>Q8TNV2</accession>
<dbReference type="EnsemblBacteria" id="AAM05573">
    <property type="protein sequence ID" value="AAM05573"/>
    <property type="gene ID" value="MA_2176"/>
</dbReference>
<protein>
    <recommendedName>
        <fullName evidence="4">Thymidylate kinase</fullName>
    </recommendedName>
</protein>
<keyword evidence="1" id="KW-0472">Membrane</keyword>
<dbReference type="HOGENOM" id="CLU_105014_0_0_2"/>
<dbReference type="AlphaFoldDB" id="Q8TNV2"/>
<dbReference type="Proteomes" id="UP000002487">
    <property type="component" value="Chromosome"/>
</dbReference>
<proteinExistence type="predicted"/>
<dbReference type="GeneID" id="1474064"/>
<dbReference type="STRING" id="188937.MA_2176"/>
<keyword evidence="1" id="KW-0812">Transmembrane</keyword>
<feature type="transmembrane region" description="Helical" evidence="1">
    <location>
        <begin position="45"/>
        <end position="65"/>
    </location>
</feature>
<evidence type="ECO:0000256" key="1">
    <source>
        <dbReference type="SAM" id="Phobius"/>
    </source>
</evidence>
<evidence type="ECO:0000313" key="2">
    <source>
        <dbReference type="EMBL" id="AAM05573.1"/>
    </source>
</evidence>
<sequence>MNQKPMFICITGIDGVGKTTHVNLIMGYLREKGIKCQYKWLRSHYFFSLPLLAFCRIAGYTRVSTLGDSQKCSYHEFYKSRFVSAFYPWILFFDTLLFTTIKVYIPMFFGTSIVCDRFVYDTLIDLAVAIKDNEIYKKPVGKLFLKLIPKNAIFTMLNLDKSTIISRRNELKDDESFNEHYILYQEFADKFSIETVNNYGNVNDVNRLIIDIFTSRMKCCFHT</sequence>
<organism evidence="2 3">
    <name type="scientific">Methanosarcina acetivorans (strain ATCC 35395 / DSM 2834 / JCM 12185 / C2A)</name>
    <dbReference type="NCBI Taxonomy" id="188937"/>
    <lineage>
        <taxon>Archaea</taxon>
        <taxon>Methanobacteriati</taxon>
        <taxon>Methanobacteriota</taxon>
        <taxon>Stenosarchaea group</taxon>
        <taxon>Methanomicrobia</taxon>
        <taxon>Methanosarcinales</taxon>
        <taxon>Methanosarcinaceae</taxon>
        <taxon>Methanosarcina</taxon>
    </lineage>
</organism>
<dbReference type="RefSeq" id="WP_011022161.1">
    <property type="nucleotide sequence ID" value="NC_003552.1"/>
</dbReference>
<dbReference type="InParanoid" id="Q8TNV2"/>
<dbReference type="SUPFAM" id="SSF52540">
    <property type="entry name" value="P-loop containing nucleoside triphosphate hydrolases"/>
    <property type="match status" value="1"/>
</dbReference>
<dbReference type="EMBL" id="AE010299">
    <property type="protein sequence ID" value="AAM05573.1"/>
    <property type="molecule type" value="Genomic_DNA"/>
</dbReference>
<dbReference type="Gene3D" id="3.40.50.300">
    <property type="entry name" value="P-loop containing nucleotide triphosphate hydrolases"/>
    <property type="match status" value="1"/>
</dbReference>
<keyword evidence="3" id="KW-1185">Reference proteome</keyword>